<evidence type="ECO:0000256" key="10">
    <source>
        <dbReference type="SAM" id="MobiDB-lite"/>
    </source>
</evidence>
<dbReference type="GO" id="GO:0016236">
    <property type="term" value="P:macroautophagy"/>
    <property type="evidence" value="ECO:0007669"/>
    <property type="project" value="InterPro"/>
</dbReference>
<dbReference type="Gene3D" id="1.25.10.10">
    <property type="entry name" value="Leucine-rich Repeat Variant"/>
    <property type="match status" value="1"/>
</dbReference>
<dbReference type="CDD" id="cd13980">
    <property type="entry name" value="STKc_Vps15"/>
    <property type="match status" value="1"/>
</dbReference>
<dbReference type="PROSITE" id="PS00108">
    <property type="entry name" value="PROTEIN_KINASE_ST"/>
    <property type="match status" value="1"/>
</dbReference>
<dbReference type="FunFam" id="1.10.510.10:FF:000497">
    <property type="entry name" value="Phosphoinositide 3-kinase regulatory subunit"/>
    <property type="match status" value="1"/>
</dbReference>
<keyword evidence="2" id="KW-0723">Serine/threonine-protein kinase</keyword>
<dbReference type="InterPro" id="IPR008271">
    <property type="entry name" value="Ser/Thr_kinase_AS"/>
</dbReference>
<dbReference type="GO" id="GO:0045324">
    <property type="term" value="P:late endosome to vacuole transport"/>
    <property type="evidence" value="ECO:0007669"/>
    <property type="project" value="InterPro"/>
</dbReference>
<keyword evidence="8" id="KW-0067">ATP-binding</keyword>
<dbReference type="SUPFAM" id="SSF48371">
    <property type="entry name" value="ARM repeat"/>
    <property type="match status" value="1"/>
</dbReference>
<dbReference type="EC" id="2.7.11.1" evidence="1"/>
<evidence type="ECO:0000256" key="5">
    <source>
        <dbReference type="ARBA" id="ARBA00022737"/>
    </source>
</evidence>
<dbReference type="GO" id="GO:0034271">
    <property type="term" value="C:phosphatidylinositol 3-kinase complex, class III, type I"/>
    <property type="evidence" value="ECO:0007669"/>
    <property type="project" value="TreeGrafter"/>
</dbReference>
<keyword evidence="6" id="KW-0547">Nucleotide-binding</keyword>
<dbReference type="PROSITE" id="PS50082">
    <property type="entry name" value="WD_REPEATS_2"/>
    <property type="match status" value="1"/>
</dbReference>
<dbReference type="Pfam" id="PF00069">
    <property type="entry name" value="Pkinase"/>
    <property type="match status" value="1"/>
</dbReference>
<keyword evidence="13" id="KW-1185">Reference proteome</keyword>
<evidence type="ECO:0000313" key="12">
    <source>
        <dbReference type="EMBL" id="KAF2861768.1"/>
    </source>
</evidence>
<dbReference type="SMART" id="SM00320">
    <property type="entry name" value="WD40"/>
    <property type="match status" value="3"/>
</dbReference>
<dbReference type="GO" id="GO:0004674">
    <property type="term" value="F:protein serine/threonine kinase activity"/>
    <property type="evidence" value="ECO:0007669"/>
    <property type="project" value="UniProtKB-KW"/>
</dbReference>
<dbReference type="InterPro" id="IPR011989">
    <property type="entry name" value="ARM-like"/>
</dbReference>
<evidence type="ECO:0000256" key="8">
    <source>
        <dbReference type="ARBA" id="ARBA00022840"/>
    </source>
</evidence>
<dbReference type="GO" id="GO:0005524">
    <property type="term" value="F:ATP binding"/>
    <property type="evidence" value="ECO:0007669"/>
    <property type="project" value="UniProtKB-KW"/>
</dbReference>
<dbReference type="Pfam" id="PF22956">
    <property type="entry name" value="VPS15-like_hel"/>
    <property type="match status" value="1"/>
</dbReference>
<evidence type="ECO:0000256" key="3">
    <source>
        <dbReference type="ARBA" id="ARBA00022574"/>
    </source>
</evidence>
<feature type="region of interest" description="Disordered" evidence="10">
    <location>
        <begin position="1164"/>
        <end position="1185"/>
    </location>
</feature>
<dbReference type="InterPro" id="IPR015943">
    <property type="entry name" value="WD40/YVTN_repeat-like_dom_sf"/>
</dbReference>
<evidence type="ECO:0000256" key="2">
    <source>
        <dbReference type="ARBA" id="ARBA00022527"/>
    </source>
</evidence>
<dbReference type="Gene3D" id="1.10.510.10">
    <property type="entry name" value="Transferase(Phosphotransferase) domain 1"/>
    <property type="match status" value="1"/>
</dbReference>
<evidence type="ECO:0000313" key="13">
    <source>
        <dbReference type="Proteomes" id="UP000799421"/>
    </source>
</evidence>
<proteinExistence type="predicted"/>
<evidence type="ECO:0000256" key="4">
    <source>
        <dbReference type="ARBA" id="ARBA00022679"/>
    </source>
</evidence>
<dbReference type="PROSITE" id="PS50011">
    <property type="entry name" value="PROTEIN_KINASE_DOM"/>
    <property type="match status" value="1"/>
</dbReference>
<feature type="domain" description="Protein kinase" evidence="11">
    <location>
        <begin position="23"/>
        <end position="292"/>
    </location>
</feature>
<evidence type="ECO:0000259" key="11">
    <source>
        <dbReference type="PROSITE" id="PS50011"/>
    </source>
</evidence>
<protein>
    <recommendedName>
        <fullName evidence="1">non-specific serine/threonine protein kinase</fullName>
        <ecNumber evidence="1">2.7.11.1</ecNumber>
    </recommendedName>
</protein>
<evidence type="ECO:0000256" key="9">
    <source>
        <dbReference type="PROSITE-ProRule" id="PRU00221"/>
    </source>
</evidence>
<name>A0A6A7C4Y5_9PEZI</name>
<dbReference type="GO" id="GO:0034272">
    <property type="term" value="C:phosphatidylinositol 3-kinase complex, class III, type II"/>
    <property type="evidence" value="ECO:0007669"/>
    <property type="project" value="TreeGrafter"/>
</dbReference>
<evidence type="ECO:0000256" key="7">
    <source>
        <dbReference type="ARBA" id="ARBA00022777"/>
    </source>
</evidence>
<keyword evidence="4" id="KW-0808">Transferase</keyword>
<dbReference type="InterPro" id="IPR055231">
    <property type="entry name" value="2AA_helical"/>
</dbReference>
<dbReference type="SUPFAM" id="SSF56112">
    <property type="entry name" value="Protein kinase-like (PK-like)"/>
    <property type="match status" value="1"/>
</dbReference>
<dbReference type="Gene3D" id="2.130.10.10">
    <property type="entry name" value="YVTN repeat-like/Quinoprotein amine dehydrogenase"/>
    <property type="match status" value="1"/>
</dbReference>
<dbReference type="PANTHER" id="PTHR17583">
    <property type="entry name" value="PHOSPHOINOSITIDE 3-KINASE REGULATORY SUBUNIT 4"/>
    <property type="match status" value="1"/>
</dbReference>
<dbReference type="SUPFAM" id="SSF50978">
    <property type="entry name" value="WD40 repeat-like"/>
    <property type="match status" value="1"/>
</dbReference>
<dbReference type="OrthoDB" id="242910at2759"/>
<evidence type="ECO:0000256" key="1">
    <source>
        <dbReference type="ARBA" id="ARBA00012513"/>
    </source>
</evidence>
<keyword evidence="3 9" id="KW-0853">WD repeat</keyword>
<dbReference type="InterPro" id="IPR036322">
    <property type="entry name" value="WD40_repeat_dom_sf"/>
</dbReference>
<keyword evidence="7" id="KW-0418">Kinase</keyword>
<evidence type="ECO:0000256" key="6">
    <source>
        <dbReference type="ARBA" id="ARBA00022741"/>
    </source>
</evidence>
<dbReference type="EMBL" id="MU005970">
    <property type="protein sequence ID" value="KAF2861768.1"/>
    <property type="molecule type" value="Genomic_DNA"/>
</dbReference>
<dbReference type="Proteomes" id="UP000799421">
    <property type="component" value="Unassembled WGS sequence"/>
</dbReference>
<dbReference type="SMART" id="SM00220">
    <property type="entry name" value="S_TKc"/>
    <property type="match status" value="1"/>
</dbReference>
<feature type="repeat" description="WD" evidence="9">
    <location>
        <begin position="928"/>
        <end position="969"/>
    </location>
</feature>
<organism evidence="12 13">
    <name type="scientific">Piedraia hortae CBS 480.64</name>
    <dbReference type="NCBI Taxonomy" id="1314780"/>
    <lineage>
        <taxon>Eukaryota</taxon>
        <taxon>Fungi</taxon>
        <taxon>Dikarya</taxon>
        <taxon>Ascomycota</taxon>
        <taxon>Pezizomycotina</taxon>
        <taxon>Dothideomycetes</taxon>
        <taxon>Dothideomycetidae</taxon>
        <taxon>Capnodiales</taxon>
        <taxon>Piedraiaceae</taxon>
        <taxon>Piedraia</taxon>
    </lineage>
</organism>
<dbReference type="GO" id="GO:0006623">
    <property type="term" value="P:protein targeting to vacuole"/>
    <property type="evidence" value="ECO:0007669"/>
    <property type="project" value="TreeGrafter"/>
</dbReference>
<dbReference type="GO" id="GO:0071561">
    <property type="term" value="C:nucleus-vacuole junction"/>
    <property type="evidence" value="ECO:0007669"/>
    <property type="project" value="TreeGrafter"/>
</dbReference>
<dbReference type="InterPro" id="IPR016024">
    <property type="entry name" value="ARM-type_fold"/>
</dbReference>
<sequence length="1305" mass="146079">MGQGYSTLPVGPNAVEAAELTDLTFERGLGGARFWKTVRARDAQGVVIAKVCMKVDPNVSFKKYAKALRQEREAIKGVSNVLPYQYMHETNSFGLLVRPYIQSSLYDRISIRPFLENIEKKWIAFQLLCAVRDCHSRGVFHGDIKTENVLVTSWSWVYLCDFSSAIKPAYLPEDNPADFSYYFDTTARRTCYLAPERFLAAGQKPVQDEVVQWNMDIFSLGCVLAELFTESPTFTLSQLFNYRKGEYDPTASLLSKINDQHVRDLIGSMLKLNPEERWHAQDYLDEYKDKAFPLYFYQHLHVLMQEITDPRAGQKRASNAGISDDRINRLYDDFEMISASLGYSASNAEATSDGQLFPLQIDLPNVRHTAEANQENSGTFILLNVVTSSLRSAGWATTKMHACELFLAFGERLTDEARLDRILPYAMLLLDDPHEMVLVSALRTMTHLLAMVRVVSPINSLLFTQYVFPRLQTFIRGTAFKNNPIVRATFAACLTSLAETAIRFLDLMQALGAEDALPSNDKDDTYTATHAEIMEFVSAQTRLCLTDDSVSVRRAFLPFIPRLCIFFSSSRVISEVILVHLNTYLNDSPWELRRAFFRTVVGVAVYMGVAILEEFFLPLMLQALSDKQEFVIEQVLRSLATMAELGLFQREKSYVLIDIVARFLLHPNGWIKEAAAHFISASTTFMTAPETRIIVLPRVRPYLKYPIADFHEVELLDALTQPLQRGVFELAVEWARRDQAQREGSAFWKRVKPSTQTVTELVPKSLAKLAKTEEDNAWLNRLRSAGMQSNDEGKILVLGEYIYRIARGQKGPPESHPDENYDRVIPLSKQPLRVMTVQWDQDNSQTTTTASIREALEEAVSSGKTVSKEPTIPVHNYQGNSSNVHELLTKLSVDTQPLETTTFSPRVHPYSPPTTAPFKLKGQIIANLSENLSPITCLTISPDQTFFLTGSRDGSIKTWDTARLERNLSHRARSSFTLSSPITSLTFIPQTHVFACSTQAGEISLYKVNYTAPASSHEQGKYRKATHLSSYTFSQGEYAVSLQNHHPDGLMGITNQSRIVDLNLRTMTVSLSLLNPVTYGIPTSFLPSRKRDFILVATNLGVLSLWDLRFNILLKSWVVTPQAAIGDLRTVPSRKSGRRNWTAVAAGGEVVVFDVERGEVKEGFVPGGGMGGHGGYEGPRGSPGSTLRRLEDQILEIPERGRGVAMCFAPGEGRLVTAGPGGWVRGWDVDGKNTWGVSMDGEQREGSRVEGRNGGRVVTTEEQQGKKVSGDWWGLGGEEISMVEMLERPFECLLLVVGGRVVVVE</sequence>
<dbReference type="InterPro" id="IPR001680">
    <property type="entry name" value="WD40_rpt"/>
</dbReference>
<feature type="compositionally biased region" description="Gly residues" evidence="10">
    <location>
        <begin position="1165"/>
        <end position="1178"/>
    </location>
</feature>
<dbReference type="PROSITE" id="PS50294">
    <property type="entry name" value="WD_REPEATS_REGION"/>
    <property type="match status" value="1"/>
</dbReference>
<gene>
    <name evidence="12" type="ORF">K470DRAFT_214151</name>
</gene>
<dbReference type="InterPro" id="IPR000719">
    <property type="entry name" value="Prot_kinase_dom"/>
</dbReference>
<reference evidence="12" key="1">
    <citation type="journal article" date="2020" name="Stud. Mycol.">
        <title>101 Dothideomycetes genomes: a test case for predicting lifestyles and emergence of pathogens.</title>
        <authorList>
            <person name="Haridas S."/>
            <person name="Albert R."/>
            <person name="Binder M."/>
            <person name="Bloem J."/>
            <person name="Labutti K."/>
            <person name="Salamov A."/>
            <person name="Andreopoulos B."/>
            <person name="Baker S."/>
            <person name="Barry K."/>
            <person name="Bills G."/>
            <person name="Bluhm B."/>
            <person name="Cannon C."/>
            <person name="Castanera R."/>
            <person name="Culley D."/>
            <person name="Daum C."/>
            <person name="Ezra D."/>
            <person name="Gonzalez J."/>
            <person name="Henrissat B."/>
            <person name="Kuo A."/>
            <person name="Liang C."/>
            <person name="Lipzen A."/>
            <person name="Lutzoni F."/>
            <person name="Magnuson J."/>
            <person name="Mondo S."/>
            <person name="Nolan M."/>
            <person name="Ohm R."/>
            <person name="Pangilinan J."/>
            <person name="Park H.-J."/>
            <person name="Ramirez L."/>
            <person name="Alfaro M."/>
            <person name="Sun H."/>
            <person name="Tritt A."/>
            <person name="Yoshinaga Y."/>
            <person name="Zwiers L.-H."/>
            <person name="Turgeon B."/>
            <person name="Goodwin S."/>
            <person name="Spatafora J."/>
            <person name="Crous P."/>
            <person name="Grigoriev I."/>
        </authorList>
    </citation>
    <scope>NUCLEOTIDE SEQUENCE</scope>
    <source>
        <strain evidence="12">CBS 480.64</strain>
    </source>
</reference>
<dbReference type="InterPro" id="IPR045162">
    <property type="entry name" value="Vps15-like"/>
</dbReference>
<keyword evidence="5" id="KW-0677">Repeat</keyword>
<dbReference type="Pfam" id="PF00400">
    <property type="entry name" value="WD40"/>
    <property type="match status" value="1"/>
</dbReference>
<dbReference type="PANTHER" id="PTHR17583:SF0">
    <property type="entry name" value="PHOSPHOINOSITIDE 3-KINASE REGULATORY SUBUNIT 4"/>
    <property type="match status" value="1"/>
</dbReference>
<dbReference type="GO" id="GO:0005770">
    <property type="term" value="C:late endosome"/>
    <property type="evidence" value="ECO:0007669"/>
    <property type="project" value="TreeGrafter"/>
</dbReference>
<dbReference type="InterPro" id="IPR011009">
    <property type="entry name" value="Kinase-like_dom_sf"/>
</dbReference>
<accession>A0A6A7C4Y5</accession>